<keyword evidence="1" id="KW-0472">Membrane</keyword>
<keyword evidence="3" id="KW-1185">Reference proteome</keyword>
<feature type="transmembrane region" description="Helical" evidence="1">
    <location>
        <begin position="90"/>
        <end position="111"/>
    </location>
</feature>
<feature type="transmembrane region" description="Helical" evidence="1">
    <location>
        <begin position="60"/>
        <end position="78"/>
    </location>
</feature>
<evidence type="ECO:0000256" key="1">
    <source>
        <dbReference type="SAM" id="Phobius"/>
    </source>
</evidence>
<evidence type="ECO:0000313" key="3">
    <source>
        <dbReference type="Proteomes" id="UP000658131"/>
    </source>
</evidence>
<evidence type="ECO:0000313" key="2">
    <source>
        <dbReference type="EMBL" id="MBC8575614.1"/>
    </source>
</evidence>
<feature type="transmembrane region" description="Helical" evidence="1">
    <location>
        <begin position="36"/>
        <end position="54"/>
    </location>
</feature>
<dbReference type="Pfam" id="PF03419">
    <property type="entry name" value="Peptidase_U4"/>
    <property type="match status" value="1"/>
</dbReference>
<sequence>MPTVIYVDVLLVLNFAINFLLLRLTAAAAGCPPSALRLALGAAVGAAGALSIFVAFPAQIAWLAFRLMLAAVMTRIALPWAGLRRWAGSVLCLLAVSFLFSGGMIALSLALRPAGMLMSRGVFYLDLSAAALLGAAILCFVLACWFERILRRRAPRELRCEVLVGGESGSCSFAALIDTGNSLVEPFSQKPVIICERAAVAAALPLLAHAGEEGMPGIRYVFYRTVGSSGMLPAVEPPLLLIRTEGGEWRRAAGAYLAVTDRPLEAGGCRAIMNPDLLSRPVSVNHEKVGETL</sequence>
<gene>
    <name evidence="2" type="ORF">H8717_04205</name>
</gene>
<accession>A0ABR7NGT2</accession>
<feature type="transmembrane region" description="Helical" evidence="1">
    <location>
        <begin position="123"/>
        <end position="146"/>
    </location>
</feature>
<reference evidence="2 3" key="1">
    <citation type="submission" date="2020-08" db="EMBL/GenBank/DDBJ databases">
        <title>Genome public.</title>
        <authorList>
            <person name="Liu C."/>
            <person name="Sun Q."/>
        </authorList>
    </citation>
    <scope>NUCLEOTIDE SEQUENCE [LARGE SCALE GENOMIC DNA]</scope>
    <source>
        <strain evidence="2 3">BX1</strain>
    </source>
</reference>
<feature type="transmembrane region" description="Helical" evidence="1">
    <location>
        <begin position="6"/>
        <end position="24"/>
    </location>
</feature>
<keyword evidence="1" id="KW-1133">Transmembrane helix</keyword>
<proteinExistence type="predicted"/>
<name>A0ABR7NGT2_9FIRM</name>
<dbReference type="RefSeq" id="WP_262399237.1">
    <property type="nucleotide sequence ID" value="NZ_JACRTB010000005.1"/>
</dbReference>
<dbReference type="InterPro" id="IPR005081">
    <property type="entry name" value="SpoIIGA"/>
</dbReference>
<dbReference type="Proteomes" id="UP000658131">
    <property type="component" value="Unassembled WGS sequence"/>
</dbReference>
<protein>
    <submittedName>
        <fullName evidence="2">Sigma-E processing peptidase SpoIIGA</fullName>
    </submittedName>
</protein>
<organism evidence="2 3">
    <name type="scientific">Yanshouia hominis</name>
    <dbReference type="NCBI Taxonomy" id="2763673"/>
    <lineage>
        <taxon>Bacteria</taxon>
        <taxon>Bacillati</taxon>
        <taxon>Bacillota</taxon>
        <taxon>Clostridia</taxon>
        <taxon>Eubacteriales</taxon>
        <taxon>Oscillospiraceae</taxon>
        <taxon>Yanshouia</taxon>
    </lineage>
</organism>
<keyword evidence="1" id="KW-0812">Transmembrane</keyword>
<dbReference type="EMBL" id="JACRTB010000005">
    <property type="protein sequence ID" value="MBC8575614.1"/>
    <property type="molecule type" value="Genomic_DNA"/>
</dbReference>
<comment type="caution">
    <text evidence="2">The sequence shown here is derived from an EMBL/GenBank/DDBJ whole genome shotgun (WGS) entry which is preliminary data.</text>
</comment>